<feature type="compositionally biased region" description="Polar residues" evidence="4">
    <location>
        <begin position="552"/>
        <end position="580"/>
    </location>
</feature>
<feature type="transmembrane region" description="Helical" evidence="5">
    <location>
        <begin position="226"/>
        <end position="245"/>
    </location>
</feature>
<reference evidence="6 7" key="1">
    <citation type="submission" date="2024-10" db="EMBL/GenBank/DDBJ databases">
        <title>The Natural Products Discovery Center: Release of the First 8490 Sequenced Strains for Exploring Actinobacteria Biosynthetic Diversity.</title>
        <authorList>
            <person name="Kalkreuter E."/>
            <person name="Kautsar S.A."/>
            <person name="Yang D."/>
            <person name="Bader C.D."/>
            <person name="Teijaro C.N."/>
            <person name="Fluegel L."/>
            <person name="Davis C.M."/>
            <person name="Simpson J.R."/>
            <person name="Lauterbach L."/>
            <person name="Steele A.D."/>
            <person name="Gui C."/>
            <person name="Meng S."/>
            <person name="Li G."/>
            <person name="Viehrig K."/>
            <person name="Ye F."/>
            <person name="Su P."/>
            <person name="Kiefer A.F."/>
            <person name="Nichols A."/>
            <person name="Cepeda A.J."/>
            <person name="Yan W."/>
            <person name="Fan B."/>
            <person name="Jiang Y."/>
            <person name="Adhikari A."/>
            <person name="Zheng C.-J."/>
            <person name="Schuster L."/>
            <person name="Cowan T.M."/>
            <person name="Smanski M.J."/>
            <person name="Chevrette M.G."/>
            <person name="De Carvalho L.P.S."/>
            <person name="Shen B."/>
        </authorList>
    </citation>
    <scope>NUCLEOTIDE SEQUENCE [LARGE SCALE GENOMIC DNA]</scope>
    <source>
        <strain evidence="6 7">NPDC000087</strain>
    </source>
</reference>
<comment type="caution">
    <text evidence="6">The sequence shown here is derived from an EMBL/GenBank/DDBJ whole genome shotgun (WGS) entry which is preliminary data.</text>
</comment>
<dbReference type="Proteomes" id="UP001602245">
    <property type="component" value="Unassembled WGS sequence"/>
</dbReference>
<evidence type="ECO:0000256" key="1">
    <source>
        <dbReference type="ARBA" id="ARBA00004922"/>
    </source>
</evidence>
<feature type="transmembrane region" description="Helical" evidence="5">
    <location>
        <begin position="294"/>
        <end position="312"/>
    </location>
</feature>
<feature type="transmembrane region" description="Helical" evidence="5">
    <location>
        <begin position="438"/>
        <end position="459"/>
    </location>
</feature>
<keyword evidence="7" id="KW-1185">Reference proteome</keyword>
<protein>
    <submittedName>
        <fullName evidence="6">Tetratricopeptide repeat protein</fullName>
    </submittedName>
</protein>
<proteinExistence type="predicted"/>
<feature type="compositionally biased region" description="Basic and acidic residues" evidence="4">
    <location>
        <begin position="581"/>
        <end position="599"/>
    </location>
</feature>
<evidence type="ECO:0000313" key="6">
    <source>
        <dbReference type="EMBL" id="MFF5292074.1"/>
    </source>
</evidence>
<feature type="transmembrane region" description="Helical" evidence="5">
    <location>
        <begin position="318"/>
        <end position="340"/>
    </location>
</feature>
<comment type="pathway">
    <text evidence="1">Protein modification; protein glycosylation.</text>
</comment>
<dbReference type="EMBL" id="JBIAZU010000004">
    <property type="protein sequence ID" value="MFF5292074.1"/>
    <property type="molecule type" value="Genomic_DNA"/>
</dbReference>
<dbReference type="RefSeq" id="WP_169516258.1">
    <property type="nucleotide sequence ID" value="NZ_JBIAZU010000004.1"/>
</dbReference>
<dbReference type="SUPFAM" id="SSF48452">
    <property type="entry name" value="TPR-like"/>
    <property type="match status" value="1"/>
</dbReference>
<dbReference type="InterPro" id="IPR051939">
    <property type="entry name" value="Glycosyltr_41/O-GlcNAc_trsf"/>
</dbReference>
<keyword evidence="5" id="KW-0812">Transmembrane</keyword>
<evidence type="ECO:0000313" key="7">
    <source>
        <dbReference type="Proteomes" id="UP001602245"/>
    </source>
</evidence>
<keyword evidence="5" id="KW-1133">Transmembrane helix</keyword>
<name>A0ABW6WFK4_9ACTN</name>
<gene>
    <name evidence="6" type="ORF">ACFY35_21755</name>
</gene>
<keyword evidence="5" id="KW-0472">Membrane</keyword>
<keyword evidence="2" id="KW-0328">Glycosyltransferase</keyword>
<evidence type="ECO:0000256" key="3">
    <source>
        <dbReference type="ARBA" id="ARBA00022679"/>
    </source>
</evidence>
<feature type="transmembrane region" description="Helical" evidence="5">
    <location>
        <begin position="251"/>
        <end position="274"/>
    </location>
</feature>
<accession>A0ABW6WFK4</accession>
<feature type="region of interest" description="Disordered" evidence="4">
    <location>
        <begin position="552"/>
        <end position="599"/>
    </location>
</feature>
<dbReference type="SMART" id="SM00028">
    <property type="entry name" value="TPR"/>
    <property type="match status" value="4"/>
</dbReference>
<keyword evidence="3" id="KW-0808">Transferase</keyword>
<dbReference type="PANTHER" id="PTHR44835:SF1">
    <property type="entry name" value="PROTEIN O-GLCNAC TRANSFERASE"/>
    <property type="match status" value="1"/>
</dbReference>
<dbReference type="InterPro" id="IPR019734">
    <property type="entry name" value="TPR_rpt"/>
</dbReference>
<dbReference type="Pfam" id="PF13432">
    <property type="entry name" value="TPR_16"/>
    <property type="match status" value="2"/>
</dbReference>
<evidence type="ECO:0000256" key="2">
    <source>
        <dbReference type="ARBA" id="ARBA00022676"/>
    </source>
</evidence>
<dbReference type="Gene3D" id="1.25.40.10">
    <property type="entry name" value="Tetratricopeptide repeat domain"/>
    <property type="match status" value="1"/>
</dbReference>
<sequence>MNDIDADWQRAEDLAEVGRYAEAEQTVRGALGAAPDNAGLLTMLGYLLHRQDRFLDALAACDAAVACAPAHGDAHAQRAWVLIGIHRGADAVLAATEAVRLGRHLADRHHVLAEAFVDDDRLDQARAAAREALRLAPRSAPALLTLAQIERIAGNLDAAGAAARRALAIDPANTRGRRMLAMLDADRGVVRRSIRALAEIARDRPADPDLIGLLWPIRRVVAAPRWWLCAAAALSAVLGLVAAALDSPPAAVAARVVAAVTCAGTAGFVLRILLPAGRLPWRALRLAPPLVRRCLHTGLAVITAVLGLLGRYAAGGPLVPPVLAVVAGPILWTCMMAEMLGHGLDDPGDRQFLHDWRRQVRDVLREMRAWPAETRRSLHTAWHAGDAEQQQRKQRQAQLRQPLAVYQNRHRNNVLCAAYGAWAALAAVIAVTSRPQTASTIGFGLLALLLLYASIRVTAMKAIATREGLILDGPLWKALVRWDQVTQVVDDNPDNTHGPVPIRAPTLLLTNGRRLTVRQAGCYDLTARNVYRQPTNPIHHITAELEAIRRTYSSSPDTSPDQQHPNEPSADTTPAGTSTRPADHAVTDDRGDNGARADP</sequence>
<evidence type="ECO:0000256" key="4">
    <source>
        <dbReference type="SAM" id="MobiDB-lite"/>
    </source>
</evidence>
<evidence type="ECO:0000256" key="5">
    <source>
        <dbReference type="SAM" id="Phobius"/>
    </source>
</evidence>
<feature type="transmembrane region" description="Helical" evidence="5">
    <location>
        <begin position="414"/>
        <end position="432"/>
    </location>
</feature>
<dbReference type="PANTHER" id="PTHR44835">
    <property type="entry name" value="UDP-N-ACETYLGLUCOSAMINE--PEPTIDE N-ACETYLGLUCOSAMINYLTRANSFERASE SPINDLY-RELATED"/>
    <property type="match status" value="1"/>
</dbReference>
<dbReference type="InterPro" id="IPR011990">
    <property type="entry name" value="TPR-like_helical_dom_sf"/>
</dbReference>
<organism evidence="6 7">
    <name type="scientific">Paractinoplanes globisporus</name>
    <dbReference type="NCBI Taxonomy" id="113565"/>
    <lineage>
        <taxon>Bacteria</taxon>
        <taxon>Bacillati</taxon>
        <taxon>Actinomycetota</taxon>
        <taxon>Actinomycetes</taxon>
        <taxon>Micromonosporales</taxon>
        <taxon>Micromonosporaceae</taxon>
        <taxon>Paractinoplanes</taxon>
    </lineage>
</organism>